<dbReference type="GO" id="GO:0070043">
    <property type="term" value="F:rRNA (guanine-N7-)-methyltransferase activity"/>
    <property type="evidence" value="ECO:0007669"/>
    <property type="project" value="UniProtKB-UniRule"/>
</dbReference>
<dbReference type="Proteomes" id="UP000250222">
    <property type="component" value="Unassembled WGS sequence"/>
</dbReference>
<keyword evidence="4 6" id="KW-0808">Transferase</keyword>
<organism evidence="7 8">
    <name type="scientific">Georgenia satyanarayanai</name>
    <dbReference type="NCBI Taxonomy" id="860221"/>
    <lineage>
        <taxon>Bacteria</taxon>
        <taxon>Bacillati</taxon>
        <taxon>Actinomycetota</taxon>
        <taxon>Actinomycetes</taxon>
        <taxon>Micrococcales</taxon>
        <taxon>Bogoriellaceae</taxon>
        <taxon>Georgenia</taxon>
    </lineage>
</organism>
<accession>A0A2Y9AMX6</accession>
<keyword evidence="3 6" id="KW-0489">Methyltransferase</keyword>
<dbReference type="InterPro" id="IPR029063">
    <property type="entry name" value="SAM-dependent_MTases_sf"/>
</dbReference>
<dbReference type="EMBL" id="UETB01000014">
    <property type="protein sequence ID" value="SSA45485.1"/>
    <property type="molecule type" value="Genomic_DNA"/>
</dbReference>
<feature type="binding site" evidence="6">
    <location>
        <position position="76"/>
    </location>
    <ligand>
        <name>S-adenosyl-L-methionine</name>
        <dbReference type="ChEBI" id="CHEBI:59789"/>
    </ligand>
</feature>
<dbReference type="InterPro" id="IPR003682">
    <property type="entry name" value="rRNA_ssu_MeTfrase_G"/>
</dbReference>
<evidence type="ECO:0000256" key="5">
    <source>
        <dbReference type="ARBA" id="ARBA00022691"/>
    </source>
</evidence>
<keyword evidence="5 6" id="KW-0949">S-adenosyl-L-methionine</keyword>
<gene>
    <name evidence="6" type="primary">rsmG</name>
    <name evidence="7" type="ORF">SAMN05216184_1147</name>
</gene>
<feature type="binding site" evidence="6">
    <location>
        <position position="71"/>
    </location>
    <ligand>
        <name>S-adenosyl-L-methionine</name>
        <dbReference type="ChEBI" id="CHEBI:59789"/>
    </ligand>
</feature>
<evidence type="ECO:0000313" key="7">
    <source>
        <dbReference type="EMBL" id="SSA45485.1"/>
    </source>
</evidence>
<dbReference type="Gene3D" id="3.40.50.150">
    <property type="entry name" value="Vaccinia Virus protein VP39"/>
    <property type="match status" value="1"/>
</dbReference>
<evidence type="ECO:0000256" key="3">
    <source>
        <dbReference type="ARBA" id="ARBA00022603"/>
    </source>
</evidence>
<keyword evidence="1 6" id="KW-0963">Cytoplasm</keyword>
<comment type="subcellular location">
    <subcellularLocation>
        <location evidence="6">Cytoplasm</location>
    </subcellularLocation>
</comment>
<dbReference type="EC" id="2.1.1.-" evidence="6"/>
<dbReference type="GO" id="GO:0005829">
    <property type="term" value="C:cytosol"/>
    <property type="evidence" value="ECO:0007669"/>
    <property type="project" value="TreeGrafter"/>
</dbReference>
<comment type="caution">
    <text evidence="6">Lacks conserved residue(s) required for the propagation of feature annotation.</text>
</comment>
<feature type="binding site" evidence="6">
    <location>
        <position position="137"/>
    </location>
    <ligand>
        <name>S-adenosyl-L-methionine</name>
        <dbReference type="ChEBI" id="CHEBI:59789"/>
    </ligand>
</feature>
<dbReference type="HAMAP" id="MF_00074">
    <property type="entry name" value="16SrRNA_methyltr_G"/>
    <property type="match status" value="1"/>
</dbReference>
<evidence type="ECO:0000256" key="2">
    <source>
        <dbReference type="ARBA" id="ARBA00022552"/>
    </source>
</evidence>
<dbReference type="RefSeq" id="WP_258369553.1">
    <property type="nucleotide sequence ID" value="NZ_QKLZ01000014.1"/>
</dbReference>
<comment type="function">
    <text evidence="6">Specifically methylates the N7 position of a guanine in 16S rRNA.</text>
</comment>
<proteinExistence type="inferred from homology"/>
<sequence>MTVERVPESAARVFGDSTATMGAFASLLAAEGELRGLIGPRELPRLWTRHLLNSSAVASFVPQGARFVDIGSGAGFPGVVVAIMRADLEVHLVEPMDRRTTWLEHVARELALSNVTVVRARAEELHGSAAYDVVSARAVAALKKLVPWTAPLVRPGGQLVALKGERAAAEVDEAAKTLRKYGLADPVVHEIVVEGTDELTRVVTAQKGN</sequence>
<name>A0A2Y9AMX6_9MICO</name>
<dbReference type="Pfam" id="PF02527">
    <property type="entry name" value="GidB"/>
    <property type="match status" value="1"/>
</dbReference>
<feature type="binding site" evidence="6">
    <location>
        <begin position="122"/>
        <end position="123"/>
    </location>
    <ligand>
        <name>S-adenosyl-L-methionine</name>
        <dbReference type="ChEBI" id="CHEBI:59789"/>
    </ligand>
</feature>
<keyword evidence="2 6" id="KW-0698">rRNA processing</keyword>
<dbReference type="CDD" id="cd02440">
    <property type="entry name" value="AdoMet_MTases"/>
    <property type="match status" value="1"/>
</dbReference>
<reference evidence="7 8" key="1">
    <citation type="submission" date="2016-10" db="EMBL/GenBank/DDBJ databases">
        <authorList>
            <person name="Cai Z."/>
        </authorList>
    </citation>
    <scope>NUCLEOTIDE SEQUENCE [LARGE SCALE GENOMIC DNA]</scope>
    <source>
        <strain evidence="7 8">CGMCC 1.10826</strain>
    </source>
</reference>
<dbReference type="PANTHER" id="PTHR31760:SF0">
    <property type="entry name" value="S-ADENOSYL-L-METHIONINE-DEPENDENT METHYLTRANSFERASES SUPERFAMILY PROTEIN"/>
    <property type="match status" value="1"/>
</dbReference>
<evidence type="ECO:0000256" key="6">
    <source>
        <dbReference type="HAMAP-Rule" id="MF_00074"/>
    </source>
</evidence>
<protein>
    <recommendedName>
        <fullName evidence="6">Ribosomal RNA small subunit methyltransferase G</fullName>
        <ecNumber evidence="6">2.1.1.-</ecNumber>
    </recommendedName>
    <alternativeName>
        <fullName evidence="6">16S rRNA 7-methylguanosine methyltransferase</fullName>
        <shortName evidence="6">16S rRNA m7G methyltransferase</shortName>
    </alternativeName>
</protein>
<dbReference type="NCBIfam" id="TIGR00138">
    <property type="entry name" value="rsmG_gidB"/>
    <property type="match status" value="1"/>
</dbReference>
<dbReference type="PIRSF" id="PIRSF003078">
    <property type="entry name" value="GidB"/>
    <property type="match status" value="1"/>
</dbReference>
<dbReference type="AlphaFoldDB" id="A0A2Y9AMX6"/>
<comment type="similarity">
    <text evidence="6">Belongs to the methyltransferase superfamily. RNA methyltransferase RsmG family.</text>
</comment>
<dbReference type="PANTHER" id="PTHR31760">
    <property type="entry name" value="S-ADENOSYL-L-METHIONINE-DEPENDENT METHYLTRANSFERASES SUPERFAMILY PROTEIN"/>
    <property type="match status" value="1"/>
</dbReference>
<evidence type="ECO:0000313" key="8">
    <source>
        <dbReference type="Proteomes" id="UP000250222"/>
    </source>
</evidence>
<keyword evidence="8" id="KW-1185">Reference proteome</keyword>
<evidence type="ECO:0000256" key="1">
    <source>
        <dbReference type="ARBA" id="ARBA00022490"/>
    </source>
</evidence>
<dbReference type="SUPFAM" id="SSF53335">
    <property type="entry name" value="S-adenosyl-L-methionine-dependent methyltransferases"/>
    <property type="match status" value="1"/>
</dbReference>
<evidence type="ECO:0000256" key="4">
    <source>
        <dbReference type="ARBA" id="ARBA00022679"/>
    </source>
</evidence>